<evidence type="ECO:0000256" key="4">
    <source>
        <dbReference type="ARBA" id="ARBA00022617"/>
    </source>
</evidence>
<dbReference type="Pfam" id="PF00067">
    <property type="entry name" value="p450"/>
    <property type="match status" value="1"/>
</dbReference>
<keyword evidence="8" id="KW-0503">Monooxygenase</keyword>
<evidence type="ECO:0000256" key="1">
    <source>
        <dbReference type="ARBA" id="ARBA00001971"/>
    </source>
</evidence>
<dbReference type="PANTHER" id="PTHR46300">
    <property type="entry name" value="P450, PUTATIVE (EUROFUNG)-RELATED-RELATED"/>
    <property type="match status" value="1"/>
</dbReference>
<comment type="pathway">
    <text evidence="2">Secondary metabolite biosynthesis.</text>
</comment>
<keyword evidence="10" id="KW-1185">Reference proteome</keyword>
<proteinExistence type="inferred from homology"/>
<dbReference type="Gene3D" id="1.10.630.10">
    <property type="entry name" value="Cytochrome P450"/>
    <property type="match status" value="1"/>
</dbReference>
<comment type="caution">
    <text evidence="9">The sequence shown here is derived from an EMBL/GenBank/DDBJ whole genome shotgun (WGS) entry which is preliminary data.</text>
</comment>
<evidence type="ECO:0000256" key="6">
    <source>
        <dbReference type="ARBA" id="ARBA00023002"/>
    </source>
</evidence>
<dbReference type="GO" id="GO:0005506">
    <property type="term" value="F:iron ion binding"/>
    <property type="evidence" value="ECO:0007669"/>
    <property type="project" value="InterPro"/>
</dbReference>
<evidence type="ECO:0000256" key="3">
    <source>
        <dbReference type="ARBA" id="ARBA00010617"/>
    </source>
</evidence>
<name>A0AAD6U906_9AGAR</name>
<keyword evidence="6" id="KW-0560">Oxidoreductase</keyword>
<comment type="cofactor">
    <cofactor evidence="1">
        <name>heme</name>
        <dbReference type="ChEBI" id="CHEBI:30413"/>
    </cofactor>
</comment>
<organism evidence="9 10">
    <name type="scientific">Mycena belliarum</name>
    <dbReference type="NCBI Taxonomy" id="1033014"/>
    <lineage>
        <taxon>Eukaryota</taxon>
        <taxon>Fungi</taxon>
        <taxon>Dikarya</taxon>
        <taxon>Basidiomycota</taxon>
        <taxon>Agaricomycotina</taxon>
        <taxon>Agaricomycetes</taxon>
        <taxon>Agaricomycetidae</taxon>
        <taxon>Agaricales</taxon>
        <taxon>Marasmiineae</taxon>
        <taxon>Mycenaceae</taxon>
        <taxon>Mycena</taxon>
    </lineage>
</organism>
<dbReference type="CDD" id="cd11065">
    <property type="entry name" value="CYP64-like"/>
    <property type="match status" value="1"/>
</dbReference>
<keyword evidence="7" id="KW-0408">Iron</keyword>
<evidence type="ECO:0000313" key="9">
    <source>
        <dbReference type="EMBL" id="KAJ7089779.1"/>
    </source>
</evidence>
<dbReference type="InterPro" id="IPR050364">
    <property type="entry name" value="Cytochrome_P450_fung"/>
</dbReference>
<accession>A0AAD6U906</accession>
<protein>
    <submittedName>
        <fullName evidence="9">Cytochrome P450</fullName>
    </submittedName>
</protein>
<dbReference type="AlphaFoldDB" id="A0AAD6U906"/>
<dbReference type="InterPro" id="IPR036396">
    <property type="entry name" value="Cyt_P450_sf"/>
</dbReference>
<evidence type="ECO:0000256" key="7">
    <source>
        <dbReference type="ARBA" id="ARBA00023004"/>
    </source>
</evidence>
<reference evidence="9" key="1">
    <citation type="submission" date="2023-03" db="EMBL/GenBank/DDBJ databases">
        <title>Massive genome expansion in bonnet fungi (Mycena s.s.) driven by repeated elements and novel gene families across ecological guilds.</title>
        <authorList>
            <consortium name="Lawrence Berkeley National Laboratory"/>
            <person name="Harder C.B."/>
            <person name="Miyauchi S."/>
            <person name="Viragh M."/>
            <person name="Kuo A."/>
            <person name="Thoen E."/>
            <person name="Andreopoulos B."/>
            <person name="Lu D."/>
            <person name="Skrede I."/>
            <person name="Drula E."/>
            <person name="Henrissat B."/>
            <person name="Morin E."/>
            <person name="Kohler A."/>
            <person name="Barry K."/>
            <person name="LaButti K."/>
            <person name="Morin E."/>
            <person name="Salamov A."/>
            <person name="Lipzen A."/>
            <person name="Mereny Z."/>
            <person name="Hegedus B."/>
            <person name="Baldrian P."/>
            <person name="Stursova M."/>
            <person name="Weitz H."/>
            <person name="Taylor A."/>
            <person name="Grigoriev I.V."/>
            <person name="Nagy L.G."/>
            <person name="Martin F."/>
            <person name="Kauserud H."/>
        </authorList>
    </citation>
    <scope>NUCLEOTIDE SEQUENCE</scope>
    <source>
        <strain evidence="9">CBHHK173m</strain>
    </source>
</reference>
<dbReference type="PRINTS" id="PR00463">
    <property type="entry name" value="EP450I"/>
</dbReference>
<evidence type="ECO:0000256" key="8">
    <source>
        <dbReference type="ARBA" id="ARBA00023033"/>
    </source>
</evidence>
<dbReference type="SUPFAM" id="SSF48264">
    <property type="entry name" value="Cytochrome P450"/>
    <property type="match status" value="1"/>
</dbReference>
<dbReference type="InterPro" id="IPR001128">
    <property type="entry name" value="Cyt_P450"/>
</dbReference>
<dbReference type="PANTHER" id="PTHR46300:SF7">
    <property type="entry name" value="P450, PUTATIVE (EUROFUNG)-RELATED"/>
    <property type="match status" value="1"/>
</dbReference>
<dbReference type="GO" id="GO:0020037">
    <property type="term" value="F:heme binding"/>
    <property type="evidence" value="ECO:0007669"/>
    <property type="project" value="InterPro"/>
</dbReference>
<dbReference type="Proteomes" id="UP001222325">
    <property type="component" value="Unassembled WGS sequence"/>
</dbReference>
<keyword evidence="5" id="KW-0479">Metal-binding</keyword>
<keyword evidence="4" id="KW-0349">Heme</keyword>
<dbReference type="EMBL" id="JARJCN010000023">
    <property type="protein sequence ID" value="KAJ7089779.1"/>
    <property type="molecule type" value="Genomic_DNA"/>
</dbReference>
<sequence length="509" mass="57339">MPQDSKILVLALGAAALVASIYYAKRKTNVAPYPPGPKPVPVLGNAPDLPQSQTWITFSRWAKEHGPIVHLRVLGQSIIILNDINHAMEMLDKKSRIYSNRPQLVMGGELVGWDQGPALIQFGKRWSEYRRLMAQFLGTRTKIETAYNPLLEKSTHVFLHGLLQSPSMWKEHGYRFAGAIVLQIAYGYRAEDENDPLVKLVDEAMEQFSEVTAPNAFAVDIFPFLRFVPQWFPGGSWKKKASHYHNTLQSMLETPFNWVKKQMVEGTSISCFVSDLLDSVEASREEEQVVKWAAAGIYSGGAETTAAVFETFILAMVLQPEAQSKAQSELDAVLGHCTAPRLSDRPRLPFMEALISEVLRTYTVGPVGLPHVASEVDVHDGYFVPKGTIIFTNNWLFYRDNNTYADPETFRPERFIETAAHAKEKDPNDILFGFGRRYEFRVHLADMTMWLLFTSILVFFEISPAIEDGVPVFPSGKFLDGMISHPEPFKCTIRPRKGAEEAIQRLLDA</sequence>
<evidence type="ECO:0000313" key="10">
    <source>
        <dbReference type="Proteomes" id="UP001222325"/>
    </source>
</evidence>
<dbReference type="GO" id="GO:0016705">
    <property type="term" value="F:oxidoreductase activity, acting on paired donors, with incorporation or reduction of molecular oxygen"/>
    <property type="evidence" value="ECO:0007669"/>
    <property type="project" value="InterPro"/>
</dbReference>
<evidence type="ECO:0000256" key="2">
    <source>
        <dbReference type="ARBA" id="ARBA00005179"/>
    </source>
</evidence>
<comment type="similarity">
    <text evidence="3">Belongs to the cytochrome P450 family.</text>
</comment>
<gene>
    <name evidence="9" type="ORF">B0H15DRAFT_779814</name>
</gene>
<dbReference type="GO" id="GO:0004497">
    <property type="term" value="F:monooxygenase activity"/>
    <property type="evidence" value="ECO:0007669"/>
    <property type="project" value="UniProtKB-KW"/>
</dbReference>
<dbReference type="InterPro" id="IPR002401">
    <property type="entry name" value="Cyt_P450_E_grp-I"/>
</dbReference>
<evidence type="ECO:0000256" key="5">
    <source>
        <dbReference type="ARBA" id="ARBA00022723"/>
    </source>
</evidence>